<dbReference type="InterPro" id="IPR027417">
    <property type="entry name" value="P-loop_NTPase"/>
</dbReference>
<dbReference type="PANTHER" id="PTHR34704:SF1">
    <property type="entry name" value="ATPASE"/>
    <property type="match status" value="1"/>
</dbReference>
<name>A0A1G5RTQ2_PSEXY</name>
<dbReference type="GO" id="GO:0005524">
    <property type="term" value="F:ATP binding"/>
    <property type="evidence" value="ECO:0007669"/>
    <property type="project" value="InterPro"/>
</dbReference>
<reference evidence="3 4" key="1">
    <citation type="submission" date="2016-10" db="EMBL/GenBank/DDBJ databases">
        <authorList>
            <person name="de Groot N.N."/>
        </authorList>
    </citation>
    <scope>NUCLEOTIDE SEQUENCE [LARGE SCALE GENOMIC DNA]</scope>
    <source>
        <strain evidence="3 4">DSM 10317</strain>
    </source>
</reference>
<dbReference type="EMBL" id="FMWK01000003">
    <property type="protein sequence ID" value="SCZ77464.1"/>
    <property type="molecule type" value="Genomic_DNA"/>
</dbReference>
<feature type="domain" description="ATPase" evidence="1">
    <location>
        <begin position="2"/>
        <end position="138"/>
    </location>
</feature>
<proteinExistence type="predicted"/>
<feature type="domain" description="DUF234" evidence="2">
    <location>
        <begin position="308"/>
        <end position="399"/>
    </location>
</feature>
<dbReference type="RefSeq" id="WP_090161413.1">
    <property type="nucleotide sequence ID" value="NZ_FMWK01000003.1"/>
</dbReference>
<dbReference type="InterPro" id="IPR011579">
    <property type="entry name" value="ATPase_dom"/>
</dbReference>
<dbReference type="Proteomes" id="UP000199428">
    <property type="component" value="Unassembled WGS sequence"/>
</dbReference>
<dbReference type="Pfam" id="PF03008">
    <property type="entry name" value="DUF234"/>
    <property type="match status" value="1"/>
</dbReference>
<evidence type="ECO:0000259" key="1">
    <source>
        <dbReference type="Pfam" id="PF01637"/>
    </source>
</evidence>
<protein>
    <submittedName>
        <fullName evidence="3">Uncharacterized protein</fullName>
    </submittedName>
</protein>
<organism evidence="3 4">
    <name type="scientific">Pseudobutyrivibrio xylanivorans</name>
    <dbReference type="NCBI Taxonomy" id="185007"/>
    <lineage>
        <taxon>Bacteria</taxon>
        <taxon>Bacillati</taxon>
        <taxon>Bacillota</taxon>
        <taxon>Clostridia</taxon>
        <taxon>Lachnospirales</taxon>
        <taxon>Lachnospiraceae</taxon>
        <taxon>Pseudobutyrivibrio</taxon>
    </lineage>
</organism>
<accession>A0A1G5RTQ2</accession>
<sequence length="453" mass="51925">MVTRTNELKKLDAIYQSNANNLVLMYGRTGSAKEALLDSFTTGKSYFYYRSRQCSDAKQLFYLDKQMRETYSFLKASQSFEESFKNFRSKDGSKLVVIIDEAQFAIKKNTELFYALCSLKNRKLYPGKVMIIVVSSSIVWAENTFPEVVGSLKSSVDETIKLENLSFLDVVRAFPSYSVAQCVSTYGIIGGVADYVDRWDGRKNIKANVCEHILSPTGFLYKEAEGYISSELRELSCYNTILGSIASGNEKLNDLFEDTGYSRAKISVYMKNLAAFDVVDKVVSFETGGWDNTKKGVYRIVDPYINFWFTFVYPHLSELISRTPESFYNEFIYPYLDRYLQTYFIDVCREYLHLLNVVDQLPIKLVKIGTWVGKEGNIDVIGQSSNRENVVGICNWADKQMSYKRYEELLESMKKARITANTIYLFSATKFDTKLIELSQQNKSVVLVDMTEL</sequence>
<dbReference type="AlphaFoldDB" id="A0A1G5RTQ2"/>
<dbReference type="SUPFAM" id="SSF52540">
    <property type="entry name" value="P-loop containing nucleoside triphosphate hydrolases"/>
    <property type="match status" value="1"/>
</dbReference>
<dbReference type="PANTHER" id="PTHR34704">
    <property type="entry name" value="ATPASE"/>
    <property type="match status" value="1"/>
</dbReference>
<evidence type="ECO:0000259" key="2">
    <source>
        <dbReference type="Pfam" id="PF03008"/>
    </source>
</evidence>
<evidence type="ECO:0000313" key="4">
    <source>
        <dbReference type="Proteomes" id="UP000199428"/>
    </source>
</evidence>
<gene>
    <name evidence="3" type="ORF">SAMN02910350_00783</name>
</gene>
<dbReference type="Pfam" id="PF01637">
    <property type="entry name" value="ATPase_2"/>
    <property type="match status" value="1"/>
</dbReference>
<evidence type="ECO:0000313" key="3">
    <source>
        <dbReference type="EMBL" id="SCZ77464.1"/>
    </source>
</evidence>
<dbReference type="Gene3D" id="3.40.50.300">
    <property type="entry name" value="P-loop containing nucleotide triphosphate hydrolases"/>
    <property type="match status" value="1"/>
</dbReference>
<dbReference type="InterPro" id="IPR004256">
    <property type="entry name" value="DUF234"/>
</dbReference>